<reference evidence="3" key="1">
    <citation type="submission" date="2016-06" db="EMBL/GenBank/DDBJ databases">
        <authorList>
            <person name="Varghese N."/>
            <person name="Submissions Spin"/>
        </authorList>
    </citation>
    <scope>NUCLEOTIDE SEQUENCE [LARGE SCALE GENOMIC DNA]</scope>
    <source>
        <strain evidence="3">DSM 44151</strain>
    </source>
</reference>
<protein>
    <submittedName>
        <fullName evidence="2">Prenyltransferase and squalene oxidase repeat-containing protein</fullName>
    </submittedName>
</protein>
<organism evidence="2 3">
    <name type="scientific">Micromonospora chersina</name>
    <dbReference type="NCBI Taxonomy" id="47854"/>
    <lineage>
        <taxon>Bacteria</taxon>
        <taxon>Bacillati</taxon>
        <taxon>Actinomycetota</taxon>
        <taxon>Actinomycetes</taxon>
        <taxon>Micromonosporales</taxon>
        <taxon>Micromonosporaceae</taxon>
        <taxon>Micromonospora</taxon>
    </lineage>
</organism>
<name>A0A1C6VZ74_9ACTN</name>
<dbReference type="GeneID" id="43282573"/>
<proteinExistence type="predicted"/>
<accession>A0A1C6VZ74</accession>
<dbReference type="RefSeq" id="WP_244282646.1">
    <property type="nucleotide sequence ID" value="NZ_FMIB01000002.1"/>
</dbReference>
<dbReference type="InterPro" id="IPR032696">
    <property type="entry name" value="SQ_cyclase_C"/>
</dbReference>
<feature type="domain" description="Squalene cyclase C-terminal" evidence="1">
    <location>
        <begin position="348"/>
        <end position="453"/>
    </location>
</feature>
<keyword evidence="2" id="KW-0808">Transferase</keyword>
<dbReference type="PANTHER" id="PTHR31739:SF25">
    <property type="entry name" value="(E,E)-GERANYLLINALOOL SYNTHASE"/>
    <property type="match status" value="1"/>
</dbReference>
<dbReference type="InterPro" id="IPR008930">
    <property type="entry name" value="Terpenoid_cyclase/PrenylTrfase"/>
</dbReference>
<dbReference type="GO" id="GO:0010333">
    <property type="term" value="F:terpene synthase activity"/>
    <property type="evidence" value="ECO:0007669"/>
    <property type="project" value="InterPro"/>
</dbReference>
<dbReference type="PANTHER" id="PTHR31739">
    <property type="entry name" value="ENT-COPALYL DIPHOSPHATE SYNTHASE, CHLOROPLASTIC"/>
    <property type="match status" value="1"/>
</dbReference>
<evidence type="ECO:0000259" key="1">
    <source>
        <dbReference type="Pfam" id="PF13243"/>
    </source>
</evidence>
<dbReference type="EMBL" id="FMIB01000002">
    <property type="protein sequence ID" value="SCL71522.1"/>
    <property type="molecule type" value="Genomic_DNA"/>
</dbReference>
<dbReference type="STRING" id="47854.GA0070603_5964"/>
<keyword evidence="3" id="KW-1185">Reference proteome</keyword>
<dbReference type="Proteomes" id="UP000198605">
    <property type="component" value="Unassembled WGS sequence"/>
</dbReference>
<dbReference type="InterPro" id="IPR050148">
    <property type="entry name" value="Terpene_synthase-like"/>
</dbReference>
<dbReference type="Gene3D" id="1.50.10.160">
    <property type="match status" value="1"/>
</dbReference>
<dbReference type="GO" id="GO:0016102">
    <property type="term" value="P:diterpenoid biosynthetic process"/>
    <property type="evidence" value="ECO:0007669"/>
    <property type="project" value="TreeGrafter"/>
</dbReference>
<sequence>MSSELAALADAVDIDAAARDLISGLGERPWGQVGPSVYETARLVSLAPWLAGHAERVAFLLRSQRADGGWGPPDGYALVPTLSATEALLAVVRAGGSGAAPAAAAAGGLRALTGWLPAADLLVPDTPGVDVIVPSLVGAINDHLADTDATAAPALASWRGVRLDLPAGLTDERLVRVRHALAAGRELPAKLLHFLEALGPGARRAAGIRPVLPGTVGASPAATVAWLGGPPAAGDPAGAHLENVARGGPVPCPLPITVFEQAWVVSELTRAGVRFVAPAAILESLTAALGPVGTPTGPGLPADADTTAVALYALGTLGRPADPRGLWTYETADGFCTWPGEDGFSVTTNAHVLDAFGHHVRSTRAAPRYVATVERLTAVLREHQQPDGQWRDRWHASPYYATASCVRALQDHGRGTSAAGAVAKAVDWVLDTQRPDGSWGRWDGTVEETAYALHTLLAAHPDPRIDAAVRRGHAYLRSAVGRRPDPPLWYGKELYHPAAVVRAAVIAAFRLARHRQDRATAEGGAIMPIPPQRAGKP</sequence>
<dbReference type="AlphaFoldDB" id="A0A1C6VZ74"/>
<evidence type="ECO:0000313" key="2">
    <source>
        <dbReference type="EMBL" id="SCL71522.1"/>
    </source>
</evidence>
<dbReference type="UniPathway" id="UPA00337"/>
<dbReference type="GO" id="GO:0000287">
    <property type="term" value="F:magnesium ion binding"/>
    <property type="evidence" value="ECO:0007669"/>
    <property type="project" value="TreeGrafter"/>
</dbReference>
<dbReference type="Gene3D" id="1.50.10.20">
    <property type="match status" value="1"/>
</dbReference>
<dbReference type="GO" id="GO:0016740">
    <property type="term" value="F:transferase activity"/>
    <property type="evidence" value="ECO:0007669"/>
    <property type="project" value="UniProtKB-KW"/>
</dbReference>
<evidence type="ECO:0000313" key="3">
    <source>
        <dbReference type="Proteomes" id="UP000198605"/>
    </source>
</evidence>
<gene>
    <name evidence="2" type="ORF">GA0070603_5964</name>
</gene>
<dbReference type="Pfam" id="PF13243">
    <property type="entry name" value="SQHop_cyclase_C"/>
    <property type="match status" value="1"/>
</dbReference>
<dbReference type="SUPFAM" id="SSF48239">
    <property type="entry name" value="Terpenoid cyclases/Protein prenyltransferases"/>
    <property type="match status" value="1"/>
</dbReference>